<name>L0RXK2_TEPAE</name>
<evidence type="ECO:0000259" key="1">
    <source>
        <dbReference type="Pfam" id="PF01609"/>
    </source>
</evidence>
<dbReference type="KEGG" id="tae:TepiRe1_0966"/>
<dbReference type="HOGENOM" id="CLU_041101_0_0_9"/>
<dbReference type="GO" id="GO:0006313">
    <property type="term" value="P:DNA transposition"/>
    <property type="evidence" value="ECO:0007669"/>
    <property type="project" value="InterPro"/>
</dbReference>
<dbReference type="SUPFAM" id="SSF53098">
    <property type="entry name" value="Ribonuclease H-like"/>
    <property type="match status" value="1"/>
</dbReference>
<feature type="domain" description="Transposase IS4-like" evidence="1">
    <location>
        <begin position="50"/>
        <end position="202"/>
    </location>
</feature>
<protein>
    <submittedName>
        <fullName evidence="2">Transposase</fullName>
    </submittedName>
</protein>
<dbReference type="InterPro" id="IPR012337">
    <property type="entry name" value="RNaseH-like_sf"/>
</dbReference>
<dbReference type="Pfam" id="PF01609">
    <property type="entry name" value="DDE_Tnp_1"/>
    <property type="match status" value="1"/>
</dbReference>
<dbReference type="EMBL" id="HF563609">
    <property type="protein sequence ID" value="CCP25690.1"/>
    <property type="molecule type" value="Genomic_DNA"/>
</dbReference>
<evidence type="ECO:0000313" key="2">
    <source>
        <dbReference type="EMBL" id="CCP25690.1"/>
    </source>
</evidence>
<dbReference type="GO" id="GO:0004803">
    <property type="term" value="F:transposase activity"/>
    <property type="evidence" value="ECO:0007669"/>
    <property type="project" value="InterPro"/>
</dbReference>
<organism evidence="2 3">
    <name type="scientific">Tepidanaerobacter acetatoxydans (strain DSM 21804 / JCM 16047 / Re1)</name>
    <dbReference type="NCBI Taxonomy" id="1209989"/>
    <lineage>
        <taxon>Bacteria</taxon>
        <taxon>Bacillati</taxon>
        <taxon>Bacillota</taxon>
        <taxon>Clostridia</taxon>
        <taxon>Thermosediminibacterales</taxon>
        <taxon>Tepidanaerobacteraceae</taxon>
        <taxon>Tepidanaerobacter</taxon>
    </lineage>
</organism>
<sequence length="302" mass="35070">MVSQNTFMPISFCLLSSHNDKNVLCKAKTTDKRTLAYKRRKLARQEAPDVVLTMLRSAKDIPAKFVLFDSWFTMPKTVIRVKRENRDVIGMIRITEKIHYQYQGKWQNVKSIYQKIKKSSNTKGIIGSVCVKLREDRVSTADKFIDAKIVFVKDRSSDNWHLLLCTDISVSDEEVVRVYGKRWDIEVFFKVCKSYLALAKEYQGRSYDMQVAATTIVFLRYAMLSMEARNATDDRTIGDLFFYLKEELQDIKLSQSLMLLVDTLRQTLSKLPLISQEMAKMIMDTFLNTIPQPLRQKLLLCA</sequence>
<reference evidence="3" key="1">
    <citation type="journal article" date="2013" name="Genome Announc.">
        <title>First genome sequence of a syntrophic acetate-oxidizing bacterium, Tepidanaerobacter acetatoxydans strain Re1.</title>
        <authorList>
            <person name="Manzoor S."/>
            <person name="Bongcam-Rudloff E."/>
            <person name="Schnurer A."/>
            <person name="Muller B."/>
        </authorList>
    </citation>
    <scope>NUCLEOTIDE SEQUENCE [LARGE SCALE GENOMIC DNA]</scope>
    <source>
        <strain evidence="3">Re1</strain>
    </source>
</reference>
<dbReference type="PATRIC" id="fig|1209989.3.peg.1071"/>
<keyword evidence="3" id="KW-1185">Reference proteome</keyword>
<dbReference type="GO" id="GO:0003677">
    <property type="term" value="F:DNA binding"/>
    <property type="evidence" value="ECO:0007669"/>
    <property type="project" value="InterPro"/>
</dbReference>
<dbReference type="InterPro" id="IPR002559">
    <property type="entry name" value="Transposase_11"/>
</dbReference>
<dbReference type="Proteomes" id="UP000010802">
    <property type="component" value="Chromosome"/>
</dbReference>
<gene>
    <name evidence="2" type="ordered locus">TEPIRE1_0966</name>
</gene>
<dbReference type="Gene3D" id="3.90.350.10">
    <property type="entry name" value="Transposase Inhibitor Protein From Tn5, Chain A, domain 1"/>
    <property type="match status" value="1"/>
</dbReference>
<evidence type="ECO:0000313" key="3">
    <source>
        <dbReference type="Proteomes" id="UP000010802"/>
    </source>
</evidence>
<accession>L0RXK2</accession>
<dbReference type="AlphaFoldDB" id="L0RXK2"/>
<proteinExistence type="predicted"/>
<dbReference type="eggNOG" id="COG3385">
    <property type="taxonomic scope" value="Bacteria"/>
</dbReference>